<dbReference type="EMBL" id="OKQR01000001">
    <property type="protein sequence ID" value="SPD91447.1"/>
    <property type="molecule type" value="Genomic_DNA"/>
</dbReference>
<protein>
    <recommendedName>
        <fullName evidence="2">CMP/dCMP-type deaminase domain-containing protein</fullName>
    </recommendedName>
</protein>
<dbReference type="GO" id="GO:0008270">
    <property type="term" value="F:zinc ion binding"/>
    <property type="evidence" value="ECO:0007669"/>
    <property type="project" value="TreeGrafter"/>
</dbReference>
<evidence type="ECO:0000313" key="5">
    <source>
        <dbReference type="Proteomes" id="UP000237923"/>
    </source>
</evidence>
<dbReference type="Gene3D" id="3.40.140.10">
    <property type="entry name" value="Cytidine Deaminase, domain 2"/>
    <property type="match status" value="1"/>
</dbReference>
<dbReference type="AlphaFoldDB" id="A0A2N9K7W3"/>
<gene>
    <name evidence="3" type="ORF">LES8486_00427</name>
    <name evidence="4" type="ORF">LES9216_00574</name>
</gene>
<evidence type="ECO:0000256" key="1">
    <source>
        <dbReference type="ARBA" id="ARBA00006576"/>
    </source>
</evidence>
<feature type="domain" description="CMP/dCMP-type deaminase" evidence="2">
    <location>
        <begin position="1"/>
        <end position="135"/>
    </location>
</feature>
<evidence type="ECO:0000313" key="3">
    <source>
        <dbReference type="EMBL" id="SPD91447.1"/>
    </source>
</evidence>
<dbReference type="InterPro" id="IPR002125">
    <property type="entry name" value="CMP_dCMP_dom"/>
</dbReference>
<dbReference type="PROSITE" id="PS51747">
    <property type="entry name" value="CYT_DCMP_DEAMINASES_2"/>
    <property type="match status" value="1"/>
</dbReference>
<sequence>MDIWQKLYEAAKKQYRPTEVNEFIYAHHVVSALEAENGDIYTGFCIEGLCGTMNLCAERTAALNMYLNSDQTKIKRLIAFRDEAPVGITGMPCGVCREFLMQLSSENENTEIMVDYDNRESVTLKELLPKWWGHMRE</sequence>
<reference evidence="4 5" key="2">
    <citation type="submission" date="2018-02" db="EMBL/GenBank/DDBJ databases">
        <authorList>
            <person name="Cohen D.B."/>
            <person name="Kent A.D."/>
        </authorList>
    </citation>
    <scope>NUCLEOTIDE SEQUENCE [LARGE SCALE GENOMIC DNA]</scope>
    <source>
        <strain evidence="4 5">CECT 9216</strain>
    </source>
</reference>
<evidence type="ECO:0000313" key="6">
    <source>
        <dbReference type="Proteomes" id="UP000239237"/>
    </source>
</evidence>
<dbReference type="EMBL" id="OKQU01000001">
    <property type="protein sequence ID" value="SPE06672.1"/>
    <property type="molecule type" value="Genomic_DNA"/>
</dbReference>
<organism evidence="4 5">
    <name type="scientific">Leuconostoc suionicum</name>
    <dbReference type="NCBI Taxonomy" id="1511761"/>
    <lineage>
        <taxon>Bacteria</taxon>
        <taxon>Bacillati</taxon>
        <taxon>Bacillota</taxon>
        <taxon>Bacilli</taxon>
        <taxon>Lactobacillales</taxon>
        <taxon>Lactobacillaceae</taxon>
        <taxon>Leuconostoc</taxon>
    </lineage>
</organism>
<dbReference type="CDD" id="cd01283">
    <property type="entry name" value="cytidine_deaminase"/>
    <property type="match status" value="1"/>
</dbReference>
<dbReference type="SUPFAM" id="SSF53927">
    <property type="entry name" value="Cytidine deaminase-like"/>
    <property type="match status" value="1"/>
</dbReference>
<dbReference type="InterPro" id="IPR050202">
    <property type="entry name" value="Cyt/Deoxycyt_deaminase"/>
</dbReference>
<dbReference type="GeneID" id="29576087"/>
<dbReference type="PANTHER" id="PTHR11644">
    <property type="entry name" value="CYTIDINE DEAMINASE"/>
    <property type="match status" value="1"/>
</dbReference>
<dbReference type="Proteomes" id="UP000237923">
    <property type="component" value="Unassembled WGS sequence"/>
</dbReference>
<evidence type="ECO:0000313" key="4">
    <source>
        <dbReference type="EMBL" id="SPE06672.1"/>
    </source>
</evidence>
<dbReference type="Proteomes" id="UP000239237">
    <property type="component" value="Unassembled WGS sequence"/>
</dbReference>
<accession>A0A2N9K7W3</accession>
<evidence type="ECO:0000259" key="2">
    <source>
        <dbReference type="PROSITE" id="PS51747"/>
    </source>
</evidence>
<reference evidence="3 6" key="1">
    <citation type="submission" date="2018-02" db="EMBL/GenBank/DDBJ databases">
        <authorList>
            <person name="Rodrigo-Torres L."/>
            <person name="Arahal R. D."/>
            <person name="Lucena T."/>
        </authorList>
    </citation>
    <scope>NUCLEOTIDE SEQUENCE [LARGE SCALE GENOMIC DNA]</scope>
    <source>
        <strain evidence="3 6">CECT 8486</strain>
    </source>
</reference>
<dbReference type="PANTHER" id="PTHR11644:SF2">
    <property type="entry name" value="CYTIDINE DEAMINASE"/>
    <property type="match status" value="1"/>
</dbReference>
<dbReference type="InterPro" id="IPR016193">
    <property type="entry name" value="Cytidine_deaminase-like"/>
</dbReference>
<dbReference type="GO" id="GO:0055086">
    <property type="term" value="P:nucleobase-containing small molecule metabolic process"/>
    <property type="evidence" value="ECO:0007669"/>
    <property type="project" value="UniProtKB-ARBA"/>
</dbReference>
<proteinExistence type="inferred from homology"/>
<name>A0A2N9K7W3_9LACO</name>
<comment type="similarity">
    <text evidence="1">Belongs to the cytidine and deoxycytidylate deaminase family.</text>
</comment>
<dbReference type="GO" id="GO:0005829">
    <property type="term" value="C:cytosol"/>
    <property type="evidence" value="ECO:0007669"/>
    <property type="project" value="TreeGrafter"/>
</dbReference>
<dbReference type="GO" id="GO:0072527">
    <property type="term" value="P:pyrimidine-containing compound metabolic process"/>
    <property type="evidence" value="ECO:0007669"/>
    <property type="project" value="UniProtKB-ARBA"/>
</dbReference>
<dbReference type="GO" id="GO:0004126">
    <property type="term" value="F:cytidine deaminase activity"/>
    <property type="evidence" value="ECO:0007669"/>
    <property type="project" value="TreeGrafter"/>
</dbReference>
<dbReference type="RefSeq" id="WP_011679874.1">
    <property type="nucleotide sequence ID" value="NZ_JASDEL010000019.1"/>
</dbReference>
<keyword evidence="6" id="KW-1185">Reference proteome</keyword>